<sequence>MAVGSRHPIPMTVAQWGVVDASTDNEIDGVVVAGDPTGIVALATSIREDAWDQILHSKGRQDWPPQDQEIVVSLTLTQWSLAHAIVDRWAQVAEEVGDTENADTTRRVRDRIQDAMAQVPGWIQTRDSFLDTDAVHDYRDPGPDPSAMPAVDTHEIMLDPRGQVPSTATDAATSKKQGPF</sequence>
<comment type="caution">
    <text evidence="2">The sequence shown here is derived from an EMBL/GenBank/DDBJ whole genome shotgun (WGS) entry which is preliminary data.</text>
</comment>
<evidence type="ECO:0000313" key="2">
    <source>
        <dbReference type="EMBL" id="NYD51735.1"/>
    </source>
</evidence>
<evidence type="ECO:0000313" key="3">
    <source>
        <dbReference type="Proteomes" id="UP000529783"/>
    </source>
</evidence>
<dbReference type="RefSeq" id="WP_179848069.1">
    <property type="nucleotide sequence ID" value="NZ_JBHTFX010000001.1"/>
</dbReference>
<accession>A0A7Y9EPV4</accession>
<organism evidence="2 3">
    <name type="scientific">Actinomadura luteofluorescens</name>
    <dbReference type="NCBI Taxonomy" id="46163"/>
    <lineage>
        <taxon>Bacteria</taxon>
        <taxon>Bacillati</taxon>
        <taxon>Actinomycetota</taxon>
        <taxon>Actinomycetes</taxon>
        <taxon>Streptosporangiales</taxon>
        <taxon>Thermomonosporaceae</taxon>
        <taxon>Actinomadura</taxon>
    </lineage>
</organism>
<reference evidence="2 3" key="1">
    <citation type="submission" date="2020-07" db="EMBL/GenBank/DDBJ databases">
        <title>Sequencing the genomes of 1000 actinobacteria strains.</title>
        <authorList>
            <person name="Klenk H.-P."/>
        </authorList>
    </citation>
    <scope>NUCLEOTIDE SEQUENCE [LARGE SCALE GENOMIC DNA]</scope>
    <source>
        <strain evidence="2 3">DSM 40398</strain>
    </source>
</reference>
<dbReference type="EMBL" id="JACCBA010000001">
    <property type="protein sequence ID" value="NYD51735.1"/>
    <property type="molecule type" value="Genomic_DNA"/>
</dbReference>
<proteinExistence type="predicted"/>
<feature type="region of interest" description="Disordered" evidence="1">
    <location>
        <begin position="159"/>
        <end position="180"/>
    </location>
</feature>
<keyword evidence="3" id="KW-1185">Reference proteome</keyword>
<protein>
    <submittedName>
        <fullName evidence="2">Uncharacterized protein</fullName>
    </submittedName>
</protein>
<dbReference type="Proteomes" id="UP000529783">
    <property type="component" value="Unassembled WGS sequence"/>
</dbReference>
<feature type="compositionally biased region" description="Polar residues" evidence="1">
    <location>
        <begin position="164"/>
        <end position="180"/>
    </location>
</feature>
<gene>
    <name evidence="2" type="ORF">BJY14_007718</name>
</gene>
<evidence type="ECO:0000256" key="1">
    <source>
        <dbReference type="SAM" id="MobiDB-lite"/>
    </source>
</evidence>
<name>A0A7Y9EPV4_9ACTN</name>
<dbReference type="AlphaFoldDB" id="A0A7Y9EPV4"/>